<evidence type="ECO:0000313" key="3">
    <source>
        <dbReference type="Proteomes" id="UP001172155"/>
    </source>
</evidence>
<dbReference type="AlphaFoldDB" id="A0AA40K259"/>
<feature type="compositionally biased region" description="Basic and acidic residues" evidence="1">
    <location>
        <begin position="197"/>
        <end position="209"/>
    </location>
</feature>
<keyword evidence="3" id="KW-1185">Reference proteome</keyword>
<comment type="caution">
    <text evidence="2">The sequence shown here is derived from an EMBL/GenBank/DDBJ whole genome shotgun (WGS) entry which is preliminary data.</text>
</comment>
<name>A0AA40K259_9PEZI</name>
<gene>
    <name evidence="2" type="ORF">B0T18DRAFT_392036</name>
</gene>
<feature type="compositionally biased region" description="Low complexity" evidence="1">
    <location>
        <begin position="346"/>
        <end position="370"/>
    </location>
</feature>
<evidence type="ECO:0000256" key="1">
    <source>
        <dbReference type="SAM" id="MobiDB-lite"/>
    </source>
</evidence>
<feature type="region of interest" description="Disordered" evidence="1">
    <location>
        <begin position="197"/>
        <end position="237"/>
    </location>
</feature>
<feature type="compositionally biased region" description="Polar residues" evidence="1">
    <location>
        <begin position="413"/>
        <end position="423"/>
    </location>
</feature>
<reference evidence="2" key="1">
    <citation type="submission" date="2023-06" db="EMBL/GenBank/DDBJ databases">
        <title>Genome-scale phylogeny and comparative genomics of the fungal order Sordariales.</title>
        <authorList>
            <consortium name="Lawrence Berkeley National Laboratory"/>
            <person name="Hensen N."/>
            <person name="Bonometti L."/>
            <person name="Westerberg I."/>
            <person name="Brannstrom I.O."/>
            <person name="Guillou S."/>
            <person name="Cros-Aarteil S."/>
            <person name="Calhoun S."/>
            <person name="Haridas S."/>
            <person name="Kuo A."/>
            <person name="Mondo S."/>
            <person name="Pangilinan J."/>
            <person name="Riley R."/>
            <person name="LaButti K."/>
            <person name="Andreopoulos B."/>
            <person name="Lipzen A."/>
            <person name="Chen C."/>
            <person name="Yanf M."/>
            <person name="Daum C."/>
            <person name="Ng V."/>
            <person name="Clum A."/>
            <person name="Steindorff A."/>
            <person name="Ohm R."/>
            <person name="Martin F."/>
            <person name="Silar P."/>
            <person name="Natvig D."/>
            <person name="Lalanne C."/>
            <person name="Gautier V."/>
            <person name="Ament-velasquez S.L."/>
            <person name="Kruys A."/>
            <person name="Hutchinson M.I."/>
            <person name="Powell A.J."/>
            <person name="Barry K."/>
            <person name="Miller A.N."/>
            <person name="Grigoriev I.V."/>
            <person name="Debuchy R."/>
            <person name="Gladieux P."/>
            <person name="Thoren M.H."/>
            <person name="Johannesson H."/>
        </authorList>
    </citation>
    <scope>NUCLEOTIDE SEQUENCE</scope>
    <source>
        <strain evidence="2">SMH3187-1</strain>
    </source>
</reference>
<accession>A0AA40K259</accession>
<evidence type="ECO:0000313" key="2">
    <source>
        <dbReference type="EMBL" id="KAK0743218.1"/>
    </source>
</evidence>
<sequence>MASTPYRASTPPPSSSGIHTPSAPLHGYSDSWEPYSPRKSARISEKTNNRTPSPHKSARRSTTNHLESLGSPKSKRRAPMATPATMSPKKKRTVAFDPTTLTGTQASEGTHSTTTAPGKSGINGRASISAASGMLITPAKTPQKPPSQQTRENIQAVARSLFSETEAMPSPRRSRVQKSLLGSFADDDEEPIAIFTDSRERIPEVDRSNENPFYDQRPAYTAEAPRRSPRRQTVAIPGEGHVAIEDAVRRTDGMVIVFRGKKQFRKFASTNDAHRHGELDDEAGLESHLERPLASTQVKPRRLLFPAKKKEVTITTDDEEAPTDIEDAVEAENNPTTPMELTEEIPNNPAAPKFAPASPPTTARTTRFTAKLAETTPVKGKKKPLRGGSRSPFDVWPRTKGPEGQGQKRSGESLGSTSKRPRI</sequence>
<organism evidence="2 3">
    <name type="scientific">Schizothecium vesticola</name>
    <dbReference type="NCBI Taxonomy" id="314040"/>
    <lineage>
        <taxon>Eukaryota</taxon>
        <taxon>Fungi</taxon>
        <taxon>Dikarya</taxon>
        <taxon>Ascomycota</taxon>
        <taxon>Pezizomycotina</taxon>
        <taxon>Sordariomycetes</taxon>
        <taxon>Sordariomycetidae</taxon>
        <taxon>Sordariales</taxon>
        <taxon>Schizotheciaceae</taxon>
        <taxon>Schizothecium</taxon>
    </lineage>
</organism>
<feature type="region of interest" description="Disordered" evidence="1">
    <location>
        <begin position="313"/>
        <end position="423"/>
    </location>
</feature>
<protein>
    <submittedName>
        <fullName evidence="2">Uncharacterized protein</fullName>
    </submittedName>
</protein>
<dbReference type="Proteomes" id="UP001172155">
    <property type="component" value="Unassembled WGS sequence"/>
</dbReference>
<dbReference type="EMBL" id="JAUKUD010000005">
    <property type="protein sequence ID" value="KAK0743218.1"/>
    <property type="molecule type" value="Genomic_DNA"/>
</dbReference>
<feature type="compositionally biased region" description="Acidic residues" evidence="1">
    <location>
        <begin position="316"/>
        <end position="330"/>
    </location>
</feature>
<proteinExistence type="predicted"/>
<feature type="region of interest" description="Disordered" evidence="1">
    <location>
        <begin position="1"/>
        <end position="183"/>
    </location>
</feature>
<feature type="compositionally biased region" description="Polar residues" evidence="1">
    <location>
        <begin position="49"/>
        <end position="66"/>
    </location>
</feature>
<feature type="compositionally biased region" description="Polar residues" evidence="1">
    <location>
        <begin position="99"/>
        <end position="117"/>
    </location>
</feature>